<organism evidence="2 3">
    <name type="scientific">Gigaspora margarita</name>
    <dbReference type="NCBI Taxonomy" id="4874"/>
    <lineage>
        <taxon>Eukaryota</taxon>
        <taxon>Fungi</taxon>
        <taxon>Fungi incertae sedis</taxon>
        <taxon>Mucoromycota</taxon>
        <taxon>Glomeromycotina</taxon>
        <taxon>Glomeromycetes</taxon>
        <taxon>Diversisporales</taxon>
        <taxon>Gigasporaceae</taxon>
        <taxon>Gigaspora</taxon>
    </lineage>
</organism>
<dbReference type="InterPro" id="IPR013839">
    <property type="entry name" value="DNAligase_adenylation"/>
</dbReference>
<dbReference type="Pfam" id="PF00825">
    <property type="entry name" value="Ribonuclease_P"/>
    <property type="match status" value="1"/>
</dbReference>
<dbReference type="EMBL" id="CAJVQB010000001">
    <property type="protein sequence ID" value="CAG8455563.1"/>
    <property type="molecule type" value="Genomic_DNA"/>
</dbReference>
<accession>A0ABM8VVC0</accession>
<dbReference type="Gene3D" id="3.30.470.30">
    <property type="entry name" value="DNA ligase/mRNA capping enzyme"/>
    <property type="match status" value="1"/>
</dbReference>
<comment type="caution">
    <text evidence="2">The sequence shown here is derived from an EMBL/GenBank/DDBJ whole genome shotgun (WGS) entry which is preliminary data.</text>
</comment>
<dbReference type="InterPro" id="IPR000100">
    <property type="entry name" value="RNase_P"/>
</dbReference>
<sequence length="306" mass="36031">MGVSKNYYYIPRKIVKKATDRNYYKRQIRSILIQHLKIHNDSCHIAKNHLHSNLVLILRPAYLNQDFAANREIEDKVYDQYFKELEQLERDYSFILPDSPTQKAGYLRSKKLAPVYRQIPMLSLDSVDSFSELLRFDERVKKILGNKENVDLVYQNHRLVQISTRGNGLVGENVTFNKDLIKNIPFFLPEISDCEVRGEIYMKKEEFFCLNEELERNSGRLLANPRNAAAGSLRALVSLQDRSLHFFAYQFFLAGFFSKIETQLECLQRLEKAGFTVSPDYYWCQNIQEVQKFLCQQEKKTRRFGL</sequence>
<feature type="domain" description="NAD-dependent DNA ligase N-terminal" evidence="1">
    <location>
        <begin position="46"/>
        <end position="305"/>
    </location>
</feature>
<dbReference type="Proteomes" id="UP000789901">
    <property type="component" value="Unassembled WGS sequence"/>
</dbReference>
<dbReference type="SMART" id="SM00532">
    <property type="entry name" value="LIGANc"/>
    <property type="match status" value="1"/>
</dbReference>
<evidence type="ECO:0000313" key="3">
    <source>
        <dbReference type="Proteomes" id="UP000789901"/>
    </source>
</evidence>
<reference evidence="2 3" key="1">
    <citation type="submission" date="2021-06" db="EMBL/GenBank/DDBJ databases">
        <authorList>
            <person name="Kallberg Y."/>
            <person name="Tangrot J."/>
            <person name="Rosling A."/>
        </authorList>
    </citation>
    <scope>NUCLEOTIDE SEQUENCE [LARGE SCALE GENOMIC DNA]</scope>
    <source>
        <strain evidence="2 3">120-4 pot B 10/14</strain>
    </source>
</reference>
<proteinExistence type="predicted"/>
<gene>
    <name evidence="2" type="ORF">GMARGA_LOCUS36</name>
</gene>
<evidence type="ECO:0000313" key="2">
    <source>
        <dbReference type="EMBL" id="CAG8455563.1"/>
    </source>
</evidence>
<dbReference type="SUPFAM" id="SSF56091">
    <property type="entry name" value="DNA ligase/mRNA capping enzyme, catalytic domain"/>
    <property type="match status" value="1"/>
</dbReference>
<evidence type="ECO:0000259" key="1">
    <source>
        <dbReference type="SMART" id="SM00532"/>
    </source>
</evidence>
<protein>
    <submittedName>
        <fullName evidence="2">21726_t:CDS:1</fullName>
    </submittedName>
</protein>
<keyword evidence="3" id="KW-1185">Reference proteome</keyword>
<name>A0ABM8VVC0_GIGMA</name>
<dbReference type="Pfam" id="PF01653">
    <property type="entry name" value="DNA_ligase_aden"/>
    <property type="match status" value="1"/>
</dbReference>
<dbReference type="InterPro" id="IPR020568">
    <property type="entry name" value="Ribosomal_Su5_D2-typ_SF"/>
</dbReference>
<dbReference type="SUPFAM" id="SSF54211">
    <property type="entry name" value="Ribosomal protein S5 domain 2-like"/>
    <property type="match status" value="1"/>
</dbReference>
<dbReference type="InterPro" id="IPR013840">
    <property type="entry name" value="DNAligase_N"/>
</dbReference>
<dbReference type="Gene3D" id="1.10.287.610">
    <property type="entry name" value="Helix hairpin bin"/>
    <property type="match status" value="1"/>
</dbReference>